<proteinExistence type="predicted"/>
<sequence length="453" mass="51672">MFDNITEIISEQQNLLRRDNIEEFLERMFRLFLELSNAPQLRGKQINSGIFDELCQAAGQTSAFELYQQFQPAEDVPYNVILVTELTVQGGHVEIIKDILRNSKLPVILLVTNIHNKKDPILRTISEECDFSETVLIEDNRLLEKLRLTQSVINHPKVHRVYLLSHPYDSVAIAAITPSIAKKALFLHHCDHTPCLGSHLVGVEHLDLHNIGFSRCRHEHNLTNNRYLCLTSAGEDIKPKRTNFSKPVFTSATCGSIHKLQNMDYHLSYKDQIVQVLKNKKGIHYHIGYLPGDFLSGMANLLEMHGIEENQFCYLGEAPGLATILSTLDVDLYIPTMPLSGGKALVDAMAAGVPILLHQHARDRIWGSIDLVYPEAPTWRDLKEMNAILDQFDERYWQQQSKASRAYFERFHNNKMFSEQLERAGLDINAVDIPPLKPYRPDIGAFLHFARNS</sequence>
<keyword evidence="2" id="KW-1185">Reference proteome</keyword>
<name>A0A7X2LT31_9BURK</name>
<accession>A0A7X2LT31</accession>
<comment type="caution">
    <text evidence="1">The sequence shown here is derived from an EMBL/GenBank/DDBJ whole genome shotgun (WGS) entry which is preliminary data.</text>
</comment>
<gene>
    <name evidence="1" type="ORF">GJ700_06655</name>
</gene>
<organism evidence="1 2">
    <name type="scientific">Pseudoduganella rivuli</name>
    <dbReference type="NCBI Taxonomy" id="2666085"/>
    <lineage>
        <taxon>Bacteria</taxon>
        <taxon>Pseudomonadati</taxon>
        <taxon>Pseudomonadota</taxon>
        <taxon>Betaproteobacteria</taxon>
        <taxon>Burkholderiales</taxon>
        <taxon>Oxalobacteraceae</taxon>
        <taxon>Telluria group</taxon>
        <taxon>Pseudoduganella</taxon>
    </lineage>
</organism>
<dbReference type="Gene3D" id="3.40.50.2000">
    <property type="entry name" value="Glycogen Phosphorylase B"/>
    <property type="match status" value="1"/>
</dbReference>
<dbReference type="AlphaFoldDB" id="A0A7X2LT31"/>
<dbReference type="EMBL" id="WKJJ01000003">
    <property type="protein sequence ID" value="MRV71399.1"/>
    <property type="molecule type" value="Genomic_DNA"/>
</dbReference>
<reference evidence="1 2" key="1">
    <citation type="submission" date="2019-11" db="EMBL/GenBank/DDBJ databases">
        <title>Novel species isolated from a subtropical stream in China.</title>
        <authorList>
            <person name="Lu H."/>
        </authorList>
    </citation>
    <scope>NUCLEOTIDE SEQUENCE [LARGE SCALE GENOMIC DNA]</scope>
    <source>
        <strain evidence="1 2">FT92W</strain>
    </source>
</reference>
<evidence type="ECO:0008006" key="3">
    <source>
        <dbReference type="Google" id="ProtNLM"/>
    </source>
</evidence>
<dbReference type="Proteomes" id="UP000446768">
    <property type="component" value="Unassembled WGS sequence"/>
</dbReference>
<protein>
    <recommendedName>
        <fullName evidence="3">Glycosyltransferase</fullName>
    </recommendedName>
</protein>
<dbReference type="RefSeq" id="WP_154371860.1">
    <property type="nucleotide sequence ID" value="NZ_WKJJ01000003.1"/>
</dbReference>
<evidence type="ECO:0000313" key="1">
    <source>
        <dbReference type="EMBL" id="MRV71399.1"/>
    </source>
</evidence>
<evidence type="ECO:0000313" key="2">
    <source>
        <dbReference type="Proteomes" id="UP000446768"/>
    </source>
</evidence>